<sequence>MNIRCLWWDTIGARTAVWHLSFSPPDRVKGIVYLSVLLLLFLLLLSLTLFYMEMSFIKFRKLIQESGSREGFCEIRCLTVIKKFLLINHGDVPVAPPGIEIIDHMEIPSAIREPSMSILRTGGRF</sequence>
<keyword evidence="1" id="KW-1133">Transmembrane helix</keyword>
<protein>
    <submittedName>
        <fullName evidence="2">Uncharacterized protein</fullName>
    </submittedName>
</protein>
<reference evidence="2 3" key="1">
    <citation type="submission" date="2022-01" db="EMBL/GenBank/DDBJ databases">
        <authorList>
            <person name="Xiong W."/>
            <person name="Schranz E."/>
        </authorList>
    </citation>
    <scope>NUCLEOTIDE SEQUENCE [LARGE SCALE GENOMIC DNA]</scope>
</reference>
<evidence type="ECO:0000313" key="2">
    <source>
        <dbReference type="EMBL" id="CAH1420523.1"/>
    </source>
</evidence>
<dbReference type="EMBL" id="CAKMRJ010001112">
    <property type="protein sequence ID" value="CAH1420523.1"/>
    <property type="molecule type" value="Genomic_DNA"/>
</dbReference>
<name>A0AAU9MIE3_9ASTR</name>
<accession>A0AAU9MIE3</accession>
<evidence type="ECO:0000256" key="1">
    <source>
        <dbReference type="SAM" id="Phobius"/>
    </source>
</evidence>
<comment type="caution">
    <text evidence="2">The sequence shown here is derived from an EMBL/GenBank/DDBJ whole genome shotgun (WGS) entry which is preliminary data.</text>
</comment>
<dbReference type="Proteomes" id="UP001157418">
    <property type="component" value="Unassembled WGS sequence"/>
</dbReference>
<evidence type="ECO:0000313" key="3">
    <source>
        <dbReference type="Proteomes" id="UP001157418"/>
    </source>
</evidence>
<organism evidence="2 3">
    <name type="scientific">Lactuca virosa</name>
    <dbReference type="NCBI Taxonomy" id="75947"/>
    <lineage>
        <taxon>Eukaryota</taxon>
        <taxon>Viridiplantae</taxon>
        <taxon>Streptophyta</taxon>
        <taxon>Embryophyta</taxon>
        <taxon>Tracheophyta</taxon>
        <taxon>Spermatophyta</taxon>
        <taxon>Magnoliopsida</taxon>
        <taxon>eudicotyledons</taxon>
        <taxon>Gunneridae</taxon>
        <taxon>Pentapetalae</taxon>
        <taxon>asterids</taxon>
        <taxon>campanulids</taxon>
        <taxon>Asterales</taxon>
        <taxon>Asteraceae</taxon>
        <taxon>Cichorioideae</taxon>
        <taxon>Cichorieae</taxon>
        <taxon>Lactucinae</taxon>
        <taxon>Lactuca</taxon>
    </lineage>
</organism>
<dbReference type="AlphaFoldDB" id="A0AAU9MIE3"/>
<keyword evidence="3" id="KW-1185">Reference proteome</keyword>
<gene>
    <name evidence="2" type="ORF">LVIROSA_LOCUS7979</name>
</gene>
<feature type="transmembrane region" description="Helical" evidence="1">
    <location>
        <begin position="31"/>
        <end position="52"/>
    </location>
</feature>
<keyword evidence="1" id="KW-0472">Membrane</keyword>
<proteinExistence type="predicted"/>
<keyword evidence="1" id="KW-0812">Transmembrane</keyword>